<reference evidence="7 8" key="1">
    <citation type="submission" date="2019-02" db="EMBL/GenBank/DDBJ databases">
        <title>Deep-cultivation of Planctomycetes and their phenomic and genomic characterization uncovers novel biology.</title>
        <authorList>
            <person name="Wiegand S."/>
            <person name="Jogler M."/>
            <person name="Boedeker C."/>
            <person name="Pinto D."/>
            <person name="Vollmers J."/>
            <person name="Rivas-Marin E."/>
            <person name="Kohn T."/>
            <person name="Peeters S.H."/>
            <person name="Heuer A."/>
            <person name="Rast P."/>
            <person name="Oberbeckmann S."/>
            <person name="Bunk B."/>
            <person name="Jeske O."/>
            <person name="Meyerdierks A."/>
            <person name="Storesund J.E."/>
            <person name="Kallscheuer N."/>
            <person name="Luecker S."/>
            <person name="Lage O.M."/>
            <person name="Pohl T."/>
            <person name="Merkel B.J."/>
            <person name="Hornburger P."/>
            <person name="Mueller R.-W."/>
            <person name="Bruemmer F."/>
            <person name="Labrenz M."/>
            <person name="Spormann A.M."/>
            <person name="Op den Camp H."/>
            <person name="Overmann J."/>
            <person name="Amann R."/>
            <person name="Jetten M.S.M."/>
            <person name="Mascher T."/>
            <person name="Medema M.H."/>
            <person name="Devos D.P."/>
            <person name="Kaster A.-K."/>
            <person name="Ovreas L."/>
            <person name="Rohde M."/>
            <person name="Galperin M.Y."/>
            <person name="Jogler C."/>
        </authorList>
    </citation>
    <scope>NUCLEOTIDE SEQUENCE [LARGE SCALE GENOMIC DNA]</scope>
    <source>
        <strain evidence="7 8">Mal4</strain>
    </source>
</reference>
<evidence type="ECO:0000256" key="1">
    <source>
        <dbReference type="ARBA" id="ARBA00022679"/>
    </source>
</evidence>
<dbReference type="RefSeq" id="WP_197443593.1">
    <property type="nucleotide sequence ID" value="NZ_CP036275.1"/>
</dbReference>
<feature type="binding site" evidence="5">
    <location>
        <position position="40"/>
    </location>
    <ligand>
        <name>ATP</name>
        <dbReference type="ChEBI" id="CHEBI:30616"/>
    </ligand>
</feature>
<keyword evidence="4 5" id="KW-0067">ATP-binding</keyword>
<evidence type="ECO:0000259" key="6">
    <source>
        <dbReference type="PROSITE" id="PS50011"/>
    </source>
</evidence>
<evidence type="ECO:0000256" key="2">
    <source>
        <dbReference type="ARBA" id="ARBA00022741"/>
    </source>
</evidence>
<dbReference type="KEGG" id="mri:Mal4_38440"/>
<dbReference type="Gene3D" id="1.25.40.10">
    <property type="entry name" value="Tetratricopeptide repeat domain"/>
    <property type="match status" value="2"/>
</dbReference>
<dbReference type="PANTHER" id="PTHR43289">
    <property type="entry name" value="MITOGEN-ACTIVATED PROTEIN KINASE KINASE KINASE 20-RELATED"/>
    <property type="match status" value="1"/>
</dbReference>
<feature type="domain" description="Protein kinase" evidence="6">
    <location>
        <begin position="11"/>
        <end position="282"/>
    </location>
</feature>
<name>A0A517ZAP4_9PLAN</name>
<keyword evidence="1 7" id="KW-0808">Transferase</keyword>
<dbReference type="GO" id="GO:0005524">
    <property type="term" value="F:ATP binding"/>
    <property type="evidence" value="ECO:0007669"/>
    <property type="project" value="UniProtKB-UniRule"/>
</dbReference>
<evidence type="ECO:0000256" key="3">
    <source>
        <dbReference type="ARBA" id="ARBA00022777"/>
    </source>
</evidence>
<dbReference type="Gene3D" id="1.10.510.10">
    <property type="entry name" value="Transferase(Phosphotransferase) domain 1"/>
    <property type="match status" value="1"/>
</dbReference>
<evidence type="ECO:0000313" key="8">
    <source>
        <dbReference type="Proteomes" id="UP000320496"/>
    </source>
</evidence>
<dbReference type="InterPro" id="IPR011009">
    <property type="entry name" value="Kinase-like_dom_sf"/>
</dbReference>
<dbReference type="PROSITE" id="PS00107">
    <property type="entry name" value="PROTEIN_KINASE_ATP"/>
    <property type="match status" value="1"/>
</dbReference>
<gene>
    <name evidence="7" type="primary">prkC_18</name>
    <name evidence="7" type="ORF">Mal4_38440</name>
</gene>
<dbReference type="Proteomes" id="UP000320496">
    <property type="component" value="Chromosome"/>
</dbReference>
<keyword evidence="3 7" id="KW-0418">Kinase</keyword>
<dbReference type="InterPro" id="IPR000719">
    <property type="entry name" value="Prot_kinase_dom"/>
</dbReference>
<organism evidence="7 8">
    <name type="scientific">Maioricimonas rarisocia</name>
    <dbReference type="NCBI Taxonomy" id="2528026"/>
    <lineage>
        <taxon>Bacteria</taxon>
        <taxon>Pseudomonadati</taxon>
        <taxon>Planctomycetota</taxon>
        <taxon>Planctomycetia</taxon>
        <taxon>Planctomycetales</taxon>
        <taxon>Planctomycetaceae</taxon>
        <taxon>Maioricimonas</taxon>
    </lineage>
</organism>
<evidence type="ECO:0000256" key="5">
    <source>
        <dbReference type="PROSITE-ProRule" id="PRU10141"/>
    </source>
</evidence>
<accession>A0A517ZAP4</accession>
<evidence type="ECO:0000256" key="4">
    <source>
        <dbReference type="ARBA" id="ARBA00022840"/>
    </source>
</evidence>
<dbReference type="InterPro" id="IPR011990">
    <property type="entry name" value="TPR-like_helical_dom_sf"/>
</dbReference>
<dbReference type="InterPro" id="IPR017441">
    <property type="entry name" value="Protein_kinase_ATP_BS"/>
</dbReference>
<dbReference type="PROSITE" id="PS50011">
    <property type="entry name" value="PROTEIN_KINASE_DOM"/>
    <property type="match status" value="1"/>
</dbReference>
<dbReference type="EC" id="2.7.11.1" evidence="7"/>
<proteinExistence type="predicted"/>
<dbReference type="PANTHER" id="PTHR43289:SF6">
    <property type="entry name" value="SERINE_THREONINE-PROTEIN KINASE NEKL-3"/>
    <property type="match status" value="1"/>
</dbReference>
<dbReference type="Gene3D" id="3.30.200.20">
    <property type="entry name" value="Phosphorylase Kinase, domain 1"/>
    <property type="match status" value="1"/>
</dbReference>
<dbReference type="EMBL" id="CP036275">
    <property type="protein sequence ID" value="QDU39499.1"/>
    <property type="molecule type" value="Genomic_DNA"/>
</dbReference>
<dbReference type="GO" id="GO:0004674">
    <property type="term" value="F:protein serine/threonine kinase activity"/>
    <property type="evidence" value="ECO:0007669"/>
    <property type="project" value="UniProtKB-EC"/>
</dbReference>
<dbReference type="AlphaFoldDB" id="A0A517ZAP4"/>
<dbReference type="Pfam" id="PF00069">
    <property type="entry name" value="Pkinase"/>
    <property type="match status" value="1"/>
</dbReference>
<evidence type="ECO:0000313" key="7">
    <source>
        <dbReference type="EMBL" id="QDU39499.1"/>
    </source>
</evidence>
<keyword evidence="8" id="KW-1185">Reference proteome</keyword>
<sequence>MLSPGQTLLSFEILGPLGAGGMGEVYRARDTMLGREVALKLLPAAVASDETLRHRLSREAHTLASLNHPHVAQIYGFHESSGEFFLSLELVGGEDLSARLERGPLSVDDALTLSTQIADGLAAAHRAGVVHRDLKPSNIRITSEGRIKILDFGLAKLVSPAAATVPLLDSAATVIAPLTRLGVLLGTPPYMSPEQTRGLATDRRTDIWAFGCVLYECLTGRPAFDGPSLADVIAAVLDRDPDWDALPSETPASVVSLLHSCLTRDVDQRLGDLDAATVQRAIADDSVATLPASAPLRRARAACAARDWSTAYDVLTEADRNGSLNPEGLELLAECARWQGRHESVFDPLERAHAIYVGREDGRGAVRTALALCYANDDAGRDAVAKAWLGRADEFIARSSEGPEHALHAWFHNRVHGAAGDLDKQKECATRALDLARRSGDRNVEALALIDLAHVATVQANGKEALGLIEQATSLAIGGEIDIFATGIVFCNAIWACRCRGEWQRAQEWTDSATRWVSRQQVDYFPGMCRVHRAEVLRIRGNLAAAEQECEAATRQVERALPAYATFPWAELGEVRRRRGNLTGAMAAFEKAMSLGWDPQPGLALLLLQQGDAASAHAAIERTFSEPRPTMLHEDRANLLCARANIASAVGNLPVAETAVADLEEMAERNESRWDEAAAAHARGMFEFRTGQPAAAVEHLAKARRLWLQLDTPYELATTGLLLGRALDADGDRHRARLELKAAREVFSRVGAILDVEQADELLSSLDESRPAGAAPKPSAPAASMIREGESWVISFGGRQVRLPSTRGLEYLATLLSQPDVECWAIDLASPGGTVDRGDAGEVLDATARQEYRRRVEELQQELAEIDSRTDPVRAESLRSELDTIARQLAAAVGLGGRSRRTGSAVERARQSVTKGIRGAIRKIAAEHPSLGRYLEVTIRTGTACRFEPDRREPVRWVVARST</sequence>
<dbReference type="SMART" id="SM00220">
    <property type="entry name" value="S_TKc"/>
    <property type="match status" value="1"/>
</dbReference>
<keyword evidence="2 5" id="KW-0547">Nucleotide-binding</keyword>
<dbReference type="SUPFAM" id="SSF48452">
    <property type="entry name" value="TPR-like"/>
    <property type="match status" value="2"/>
</dbReference>
<dbReference type="CDD" id="cd14014">
    <property type="entry name" value="STKc_PknB_like"/>
    <property type="match status" value="1"/>
</dbReference>
<protein>
    <submittedName>
        <fullName evidence="7">Serine/threonine-protein kinase PrkC</fullName>
        <ecNumber evidence="7">2.7.11.1</ecNumber>
    </submittedName>
</protein>
<dbReference type="SUPFAM" id="SSF56112">
    <property type="entry name" value="Protein kinase-like (PK-like)"/>
    <property type="match status" value="1"/>
</dbReference>